<dbReference type="SMART" id="SM00679">
    <property type="entry name" value="CTNS"/>
    <property type="match status" value="2"/>
</dbReference>
<keyword evidence="12" id="KW-1185">Reference proteome</keyword>
<organism evidence="11 12">
    <name type="scientific">Turnera subulata</name>
    <dbReference type="NCBI Taxonomy" id="218843"/>
    <lineage>
        <taxon>Eukaryota</taxon>
        <taxon>Viridiplantae</taxon>
        <taxon>Streptophyta</taxon>
        <taxon>Embryophyta</taxon>
        <taxon>Tracheophyta</taxon>
        <taxon>Spermatophyta</taxon>
        <taxon>Magnoliopsida</taxon>
        <taxon>eudicotyledons</taxon>
        <taxon>Gunneridae</taxon>
        <taxon>Pentapetalae</taxon>
        <taxon>rosids</taxon>
        <taxon>fabids</taxon>
        <taxon>Malpighiales</taxon>
        <taxon>Passifloraceae</taxon>
        <taxon>Turnera</taxon>
    </lineage>
</organism>
<feature type="transmembrane region" description="Helical" evidence="10">
    <location>
        <begin position="772"/>
        <end position="792"/>
    </location>
</feature>
<evidence type="ECO:0000256" key="5">
    <source>
        <dbReference type="ARBA" id="ARBA00022989"/>
    </source>
</evidence>
<evidence type="ECO:0000256" key="1">
    <source>
        <dbReference type="ARBA" id="ARBA00004155"/>
    </source>
</evidence>
<evidence type="ECO:0000256" key="3">
    <source>
        <dbReference type="ARBA" id="ARBA00022692"/>
    </source>
</evidence>
<evidence type="ECO:0000256" key="8">
    <source>
        <dbReference type="ARBA" id="ARBA00074957"/>
    </source>
</evidence>
<keyword evidence="4" id="KW-0677">Repeat</keyword>
<evidence type="ECO:0000256" key="7">
    <source>
        <dbReference type="ARBA" id="ARBA00023228"/>
    </source>
</evidence>
<protein>
    <recommendedName>
        <fullName evidence="8">Cystinosin homolog</fullName>
    </recommendedName>
</protein>
<feature type="transmembrane region" description="Helical" evidence="10">
    <location>
        <begin position="707"/>
        <end position="726"/>
    </location>
</feature>
<evidence type="ECO:0000256" key="10">
    <source>
        <dbReference type="SAM" id="Phobius"/>
    </source>
</evidence>
<dbReference type="OrthoDB" id="663108at2759"/>
<feature type="compositionally biased region" description="Basic and acidic residues" evidence="9">
    <location>
        <begin position="236"/>
        <end position="248"/>
    </location>
</feature>
<evidence type="ECO:0000256" key="9">
    <source>
        <dbReference type="SAM" id="MobiDB-lite"/>
    </source>
</evidence>
<evidence type="ECO:0000313" key="12">
    <source>
        <dbReference type="Proteomes" id="UP001141552"/>
    </source>
</evidence>
<feature type="transmembrane region" description="Helical" evidence="10">
    <location>
        <begin position="733"/>
        <end position="752"/>
    </location>
</feature>
<feature type="compositionally biased region" description="Basic and acidic residues" evidence="9">
    <location>
        <begin position="176"/>
        <end position="188"/>
    </location>
</feature>
<feature type="region of interest" description="Disordered" evidence="9">
    <location>
        <begin position="227"/>
        <end position="248"/>
    </location>
</feature>
<dbReference type="Gene3D" id="1.20.1280.290">
    <property type="match status" value="1"/>
</dbReference>
<dbReference type="EMBL" id="JAKUCV010006715">
    <property type="protein sequence ID" value="KAJ4826277.1"/>
    <property type="molecule type" value="Genomic_DNA"/>
</dbReference>
<comment type="subcellular location">
    <subcellularLocation>
        <location evidence="1">Lysosome membrane</location>
        <topology evidence="1">Multi-pass membrane protein</topology>
    </subcellularLocation>
</comment>
<evidence type="ECO:0000313" key="11">
    <source>
        <dbReference type="EMBL" id="KAJ4826277.1"/>
    </source>
</evidence>
<dbReference type="Pfam" id="PF04193">
    <property type="entry name" value="PQ-loop"/>
    <property type="match status" value="2"/>
</dbReference>
<dbReference type="PANTHER" id="PTHR13131">
    <property type="entry name" value="CYSTINOSIN"/>
    <property type="match status" value="1"/>
</dbReference>
<accession>A0A9Q0J319</accession>
<keyword evidence="3 10" id="KW-0812">Transmembrane</keyword>
<name>A0A9Q0J319_9ROSI</name>
<feature type="transmembrane region" description="Helical" evidence="10">
    <location>
        <begin position="677"/>
        <end position="695"/>
    </location>
</feature>
<keyword evidence="5 10" id="KW-1133">Transmembrane helix</keyword>
<evidence type="ECO:0000256" key="6">
    <source>
        <dbReference type="ARBA" id="ARBA00023136"/>
    </source>
</evidence>
<dbReference type="FunFam" id="1.20.1280.290:FF:000018">
    <property type="entry name" value="Cystinosin homolog"/>
    <property type="match status" value="1"/>
</dbReference>
<reference evidence="11" key="1">
    <citation type="submission" date="2022-02" db="EMBL/GenBank/DDBJ databases">
        <authorList>
            <person name="Henning P.M."/>
            <person name="McCubbin A.G."/>
            <person name="Shore J.S."/>
        </authorList>
    </citation>
    <scope>NUCLEOTIDE SEQUENCE</scope>
    <source>
        <strain evidence="11">F60SS</strain>
        <tissue evidence="11">Leaves</tissue>
    </source>
</reference>
<dbReference type="GO" id="GO:0005765">
    <property type="term" value="C:lysosomal membrane"/>
    <property type="evidence" value="ECO:0007669"/>
    <property type="project" value="UniProtKB-SubCell"/>
</dbReference>
<dbReference type="InterPro" id="IPR006603">
    <property type="entry name" value="PQ-loop_rpt"/>
</dbReference>
<proteinExistence type="predicted"/>
<sequence>MAVVGLNFDFALLNLTKHSSYLIYNASLYFSSQVQQQYFDKYGHGEMIPVAANGVAFSVHCVLLTSFTLFQICIYDKGNQKLSKITVAIVCIVWLTAAICFFLALPTHSWLWLISIFNSIQVLLTVIKYIPQVTIIFDIIFLWQHFVLYPERKAHTVPKLGQEGKEPLLEHSNASHSEKVREERPHGMVRTDRISHHPLYKSTFTRVPSKPTNHSKFTGKCDVSRCAGCHDSPPSKSKDKAKGTQKLRSRDVMTNHRFVSWRAGEDPRGADIGGHSATEVLGEGRPHGMVRTYRILPDPFNPRPDPRPFKSMDSQATAGAFTRVSSKPTNHSKPTGKCGMPRCTDCHVNPPFKSKDKAKGTQKLKSRDIVTNHRFVAWRAGDGRRGADVGGYSATEVLGEVVGGRYDFDEDCDSDSDGNVTTKETRPEREKMASWNSVVLEITYQTFGWIAFILWSICSYPQVILNYRRKSVVGLNFDFVVLNFTKHSSYLIHNASLYFSPAIQKQYHEKYGYGEMIPVAANDVALSLHAVLLAAFALLQIAIYELCLATLGCGSSLSSNSWVNFYGNIGKTLISLVAGVFDLIFMFQHYILYPAKKTQSSLKLDKDDIDPIEPLLISSGDNPHVVGLNFDFVVLNLTKHSSYLIYNASLYFSPAIQKQYHEKYGYGEMIPVAANDVAFSIHAVLLTAFTLFQIVIYERGNQKVSKISIAILSVVWLIAAVIMNFMRKNTDGFSIGYVMFDFFGGLTNYAQMTVQSIDQNSWVNFYGNIGKTMISLVSVFFDLVFMCQRYILYPSKKTDLSPKVGKEKIEPLLTPCDNNPRPGNV</sequence>
<dbReference type="Proteomes" id="UP001141552">
    <property type="component" value="Unassembled WGS sequence"/>
</dbReference>
<evidence type="ECO:0000256" key="4">
    <source>
        <dbReference type="ARBA" id="ARBA00022737"/>
    </source>
</evidence>
<feature type="transmembrane region" description="Helical" evidence="10">
    <location>
        <begin position="50"/>
        <end position="73"/>
    </location>
</feature>
<gene>
    <name evidence="11" type="ORF">Tsubulata_018673</name>
</gene>
<reference evidence="11" key="2">
    <citation type="journal article" date="2023" name="Plants (Basel)">
        <title>Annotation of the Turnera subulata (Passifloraceae) Draft Genome Reveals the S-Locus Evolved after the Divergence of Turneroideae from Passifloroideae in a Stepwise Manner.</title>
        <authorList>
            <person name="Henning P.M."/>
            <person name="Roalson E.H."/>
            <person name="Mir W."/>
            <person name="McCubbin A.G."/>
            <person name="Shore J.S."/>
        </authorList>
    </citation>
    <scope>NUCLEOTIDE SEQUENCE</scope>
    <source>
        <strain evidence="11">F60SS</strain>
    </source>
</reference>
<evidence type="ECO:0000256" key="2">
    <source>
        <dbReference type="ARBA" id="ARBA00022448"/>
    </source>
</evidence>
<dbReference type="GO" id="GO:0015184">
    <property type="term" value="F:L-cystine transmembrane transporter activity"/>
    <property type="evidence" value="ECO:0007669"/>
    <property type="project" value="TreeGrafter"/>
</dbReference>
<dbReference type="PANTHER" id="PTHR13131:SF5">
    <property type="entry name" value="CYSTINOSIN"/>
    <property type="match status" value="1"/>
</dbReference>
<comment type="caution">
    <text evidence="11">The sequence shown here is derived from an EMBL/GenBank/DDBJ whole genome shotgun (WGS) entry which is preliminary data.</text>
</comment>
<keyword evidence="7" id="KW-0458">Lysosome</keyword>
<feature type="transmembrane region" description="Helical" evidence="10">
    <location>
        <begin position="530"/>
        <end position="552"/>
    </location>
</feature>
<feature type="transmembrane region" description="Helical" evidence="10">
    <location>
        <begin position="85"/>
        <end position="104"/>
    </location>
</feature>
<feature type="transmembrane region" description="Helical" evidence="10">
    <location>
        <begin position="572"/>
        <end position="593"/>
    </location>
</feature>
<dbReference type="AlphaFoldDB" id="A0A9Q0J319"/>
<keyword evidence="6 10" id="KW-0472">Membrane</keyword>
<dbReference type="InterPro" id="IPR005282">
    <property type="entry name" value="LC_transporter"/>
</dbReference>
<feature type="region of interest" description="Disordered" evidence="9">
    <location>
        <begin position="167"/>
        <end position="188"/>
    </location>
</feature>
<keyword evidence="2" id="KW-0813">Transport</keyword>